<protein>
    <submittedName>
        <fullName evidence="1">Uncharacterized protein</fullName>
    </submittedName>
</protein>
<evidence type="ECO:0000313" key="1">
    <source>
        <dbReference type="EMBL" id="RDU72901.1"/>
    </source>
</evidence>
<accession>A0A3D8J7R4</accession>
<gene>
    <name evidence="1" type="ORF">CQA66_03160</name>
</gene>
<dbReference type="EMBL" id="NXLW01000004">
    <property type="protein sequence ID" value="RDU72901.1"/>
    <property type="molecule type" value="Genomic_DNA"/>
</dbReference>
<reference evidence="1 2" key="1">
    <citation type="submission" date="2018-04" db="EMBL/GenBank/DDBJ databases">
        <title>Novel Campyloabacter and Helicobacter Species and Strains.</title>
        <authorList>
            <person name="Mannion A.J."/>
            <person name="Shen Z."/>
            <person name="Fox J.G."/>
        </authorList>
    </citation>
    <scope>NUCLEOTIDE SEQUENCE [LARGE SCALE GENOMIC DNA]</scope>
    <source>
        <strain evidence="1 2">MIT 97-5075</strain>
    </source>
</reference>
<dbReference type="Proteomes" id="UP000256424">
    <property type="component" value="Unassembled WGS sequence"/>
</dbReference>
<organism evidence="1 2">
    <name type="scientific">Helicobacter aurati</name>
    <dbReference type="NCBI Taxonomy" id="137778"/>
    <lineage>
        <taxon>Bacteria</taxon>
        <taxon>Pseudomonadati</taxon>
        <taxon>Campylobacterota</taxon>
        <taxon>Epsilonproteobacteria</taxon>
        <taxon>Campylobacterales</taxon>
        <taxon>Helicobacteraceae</taxon>
        <taxon>Helicobacter</taxon>
    </lineage>
</organism>
<evidence type="ECO:0000313" key="2">
    <source>
        <dbReference type="Proteomes" id="UP000256424"/>
    </source>
</evidence>
<name>A0A3D8J7R4_9HELI</name>
<comment type="caution">
    <text evidence="1">The sequence shown here is derived from an EMBL/GenBank/DDBJ whole genome shotgun (WGS) entry which is preliminary data.</text>
</comment>
<keyword evidence="2" id="KW-1185">Reference proteome</keyword>
<proteinExistence type="predicted"/>
<sequence>MDSMRALFCKKAFSFPSTREKQSEHKDSNCSISVLISTIDSYKEQVSSDPINSRVEIGRALFRCYWEIQAQT</sequence>
<dbReference type="AlphaFoldDB" id="A0A3D8J7R4"/>